<dbReference type="Pfam" id="PF09684">
    <property type="entry name" value="Tail_P2_I"/>
    <property type="match status" value="1"/>
</dbReference>
<dbReference type="Proteomes" id="UP000640583">
    <property type="component" value="Unassembled WGS sequence"/>
</dbReference>
<dbReference type="EMBL" id="JADCKQ010000019">
    <property type="protein sequence ID" value="MBI1495405.1"/>
    <property type="molecule type" value="Genomic_DNA"/>
</dbReference>
<evidence type="ECO:0000313" key="1">
    <source>
        <dbReference type="EMBL" id="MBI1495405.1"/>
    </source>
</evidence>
<gene>
    <name evidence="1" type="ORF">H1D41_17315</name>
</gene>
<organism evidence="1 2">
    <name type="scientific">Halocynthiibacter styelae</name>
    <dbReference type="NCBI Taxonomy" id="2761955"/>
    <lineage>
        <taxon>Bacteria</taxon>
        <taxon>Pseudomonadati</taxon>
        <taxon>Pseudomonadota</taxon>
        <taxon>Alphaproteobacteria</taxon>
        <taxon>Rhodobacterales</taxon>
        <taxon>Paracoccaceae</taxon>
        <taxon>Halocynthiibacter</taxon>
    </lineage>
</organism>
<keyword evidence="2" id="KW-1185">Reference proteome</keyword>
<dbReference type="RefSeq" id="WP_228850107.1">
    <property type="nucleotide sequence ID" value="NZ_JADCKQ010000019.1"/>
</dbReference>
<evidence type="ECO:0000313" key="2">
    <source>
        <dbReference type="Proteomes" id="UP000640583"/>
    </source>
</evidence>
<protein>
    <submittedName>
        <fullName evidence="1">Phage tail protein I</fullName>
    </submittedName>
</protein>
<accession>A0A8J7J8L0</accession>
<name>A0A8J7J8L0_9RHOB</name>
<proteinExistence type="predicted"/>
<dbReference type="AlphaFoldDB" id="A0A8J7J8L0"/>
<dbReference type="NCBIfam" id="TIGR01634">
    <property type="entry name" value="tail_P2_I"/>
    <property type="match status" value="1"/>
</dbReference>
<comment type="caution">
    <text evidence="1">The sequence shown here is derived from an EMBL/GenBank/DDBJ whole genome shotgun (WGS) entry which is preliminary data.</text>
</comment>
<reference evidence="1" key="1">
    <citation type="submission" date="2020-10" db="EMBL/GenBank/DDBJ databases">
        <title>Paenihalocynthiibacter styelae gen. nov., sp. nov., isolated from stalked sea squirt Styela clava.</title>
        <authorList>
            <person name="Kim Y.-O."/>
            <person name="Yoon J.-H."/>
        </authorList>
    </citation>
    <scope>NUCLEOTIDE SEQUENCE</scope>
    <source>
        <strain evidence="1">MYP1-1</strain>
    </source>
</reference>
<dbReference type="InterPro" id="IPR006521">
    <property type="entry name" value="Tail_protein_I"/>
</dbReference>
<sequence>MSDISTLPVNSTRLERSLETLIRNAFRIDVPIGDLWNPDRCPEHALKFLAWAMSVDFWDDQWPLPVKRQTIRQSIAVHREKGTLSSIKRALNAASYGDVSVIEAKALPRLGRTHELGRSWKLGLRGVHWADYWVEVSRPIDRRAADQLVRLLATVAPVFCRLRAITVRNIQYVLGANDWALGTNIPLGGTFRTEVNYG</sequence>